<proteinExistence type="predicted"/>
<dbReference type="AlphaFoldDB" id="A0ABD3AS70"/>
<keyword evidence="3" id="KW-1185">Reference proteome</keyword>
<sequence length="103" mass="11111">MKLLCMGDNQGCCSTIMFSGFHAFLFSTNDPFYGICRYHYNVADARLRQHVVKGNEDGLYISCVASVANLWALIMDAGTAFSSRVIGSWNSDISSIAGAANGS</sequence>
<feature type="domain" description="DUF7477" evidence="1">
    <location>
        <begin position="37"/>
        <end position="86"/>
    </location>
</feature>
<comment type="caution">
    <text evidence="2">The sequence shown here is derived from an EMBL/GenBank/DDBJ whole genome shotgun (WGS) entry which is preliminary data.</text>
</comment>
<evidence type="ECO:0000313" key="3">
    <source>
        <dbReference type="Proteomes" id="UP001630127"/>
    </source>
</evidence>
<gene>
    <name evidence="2" type="ORF">ACH5RR_007561</name>
</gene>
<dbReference type="Proteomes" id="UP001630127">
    <property type="component" value="Unassembled WGS sequence"/>
</dbReference>
<organism evidence="2 3">
    <name type="scientific">Cinchona calisaya</name>
    <dbReference type="NCBI Taxonomy" id="153742"/>
    <lineage>
        <taxon>Eukaryota</taxon>
        <taxon>Viridiplantae</taxon>
        <taxon>Streptophyta</taxon>
        <taxon>Embryophyta</taxon>
        <taxon>Tracheophyta</taxon>
        <taxon>Spermatophyta</taxon>
        <taxon>Magnoliopsida</taxon>
        <taxon>eudicotyledons</taxon>
        <taxon>Gunneridae</taxon>
        <taxon>Pentapetalae</taxon>
        <taxon>asterids</taxon>
        <taxon>lamiids</taxon>
        <taxon>Gentianales</taxon>
        <taxon>Rubiaceae</taxon>
        <taxon>Cinchonoideae</taxon>
        <taxon>Cinchoneae</taxon>
        <taxon>Cinchona</taxon>
    </lineage>
</organism>
<dbReference type="Pfam" id="PF24289">
    <property type="entry name" value="DUF7477"/>
    <property type="match status" value="1"/>
</dbReference>
<name>A0ABD3AS70_9GENT</name>
<dbReference type="InterPro" id="IPR055900">
    <property type="entry name" value="DUF7477"/>
</dbReference>
<dbReference type="EMBL" id="JBJUIK010000003">
    <property type="protein sequence ID" value="KAL3534040.1"/>
    <property type="molecule type" value="Genomic_DNA"/>
</dbReference>
<evidence type="ECO:0000259" key="1">
    <source>
        <dbReference type="Pfam" id="PF24289"/>
    </source>
</evidence>
<reference evidence="2 3" key="1">
    <citation type="submission" date="2024-11" db="EMBL/GenBank/DDBJ databases">
        <title>A near-complete genome assembly of Cinchona calisaya.</title>
        <authorList>
            <person name="Lian D.C."/>
            <person name="Zhao X.W."/>
            <person name="Wei L."/>
        </authorList>
    </citation>
    <scope>NUCLEOTIDE SEQUENCE [LARGE SCALE GENOMIC DNA]</scope>
    <source>
        <tissue evidence="2">Nenye</tissue>
    </source>
</reference>
<evidence type="ECO:0000313" key="2">
    <source>
        <dbReference type="EMBL" id="KAL3534040.1"/>
    </source>
</evidence>
<accession>A0ABD3AS70</accession>
<protein>
    <recommendedName>
        <fullName evidence="1">DUF7477 domain-containing protein</fullName>
    </recommendedName>
</protein>